<dbReference type="RefSeq" id="WP_276112620.1">
    <property type="nucleotide sequence ID" value="NZ_JARJBB010000038.1"/>
</dbReference>
<evidence type="ECO:0000313" key="1">
    <source>
        <dbReference type="EMBL" id="MDF3303077.1"/>
    </source>
</evidence>
<reference evidence="1 2" key="1">
    <citation type="submission" date="2023-03" db="EMBL/GenBank/DDBJ databases">
        <title>Draft genome sequence of Streptomyces sp. K1PA1 isolated from peat swamp forest in Thailand.</title>
        <authorList>
            <person name="Klaysubun C."/>
            <person name="Duangmal K."/>
        </authorList>
    </citation>
    <scope>NUCLEOTIDE SEQUENCE [LARGE SCALE GENOMIC DNA]</scope>
    <source>
        <strain evidence="1 2">K1PA1</strain>
    </source>
</reference>
<evidence type="ECO:0000313" key="2">
    <source>
        <dbReference type="Proteomes" id="UP001221150"/>
    </source>
</evidence>
<accession>A0ABT6AEK8</accession>
<gene>
    <name evidence="1" type="ORF">P3H78_31585</name>
</gene>
<organism evidence="1 2">
    <name type="scientific">Streptomyces tropicalis</name>
    <dbReference type="NCBI Taxonomy" id="3034234"/>
    <lineage>
        <taxon>Bacteria</taxon>
        <taxon>Bacillati</taxon>
        <taxon>Actinomycetota</taxon>
        <taxon>Actinomycetes</taxon>
        <taxon>Kitasatosporales</taxon>
        <taxon>Streptomycetaceae</taxon>
        <taxon>Streptomyces</taxon>
    </lineage>
</organism>
<dbReference type="Proteomes" id="UP001221150">
    <property type="component" value="Unassembled WGS sequence"/>
</dbReference>
<proteinExistence type="predicted"/>
<protein>
    <submittedName>
        <fullName evidence="1">Uncharacterized protein</fullName>
    </submittedName>
</protein>
<dbReference type="EMBL" id="JARJBB010000038">
    <property type="protein sequence ID" value="MDF3303077.1"/>
    <property type="molecule type" value="Genomic_DNA"/>
</dbReference>
<comment type="caution">
    <text evidence="1">The sequence shown here is derived from an EMBL/GenBank/DDBJ whole genome shotgun (WGS) entry which is preliminary data.</text>
</comment>
<keyword evidence="2" id="KW-1185">Reference proteome</keyword>
<name>A0ABT6AEK8_9ACTN</name>
<sequence length="56" mass="6243">MRLAFHRKPLSERLKDAGCPGEFVYDPAEGRNIVRMPDGQVLTPGEAADLYNIDVL</sequence>